<organism evidence="1 2">
    <name type="scientific">Archangium gephyra</name>
    <dbReference type="NCBI Taxonomy" id="48"/>
    <lineage>
        <taxon>Bacteria</taxon>
        <taxon>Pseudomonadati</taxon>
        <taxon>Myxococcota</taxon>
        <taxon>Myxococcia</taxon>
        <taxon>Myxococcales</taxon>
        <taxon>Cystobacterineae</taxon>
        <taxon>Archangiaceae</taxon>
        <taxon>Archangium</taxon>
    </lineage>
</organism>
<reference evidence="1 2" key="1">
    <citation type="submission" date="2018-08" db="EMBL/GenBank/DDBJ databases">
        <title>Genomic Encyclopedia of Archaeal and Bacterial Type Strains, Phase II (KMG-II): from individual species to whole genera.</title>
        <authorList>
            <person name="Goeker M."/>
        </authorList>
    </citation>
    <scope>NUCLEOTIDE SEQUENCE [LARGE SCALE GENOMIC DNA]</scope>
    <source>
        <strain evidence="1 2">DSM 2261</strain>
    </source>
</reference>
<proteinExistence type="predicted"/>
<sequence length="85" mass="8882">MNSQDLKNALQSLDGKVVTSAGTLTSNIDSLLVDYYGNQPLVISAAESAPDSGPNQVRVSGRSSFMQVPDLPVDARFSPSATVSP</sequence>
<comment type="caution">
    <text evidence="1">The sequence shown here is derived from an EMBL/GenBank/DDBJ whole genome shotgun (WGS) entry which is preliminary data.</text>
</comment>
<dbReference type="Proteomes" id="UP000256345">
    <property type="component" value="Unassembled WGS sequence"/>
</dbReference>
<gene>
    <name evidence="1" type="ORF">ATI61_12324</name>
</gene>
<protein>
    <submittedName>
        <fullName evidence="1">Uncharacterized protein</fullName>
    </submittedName>
</protein>
<evidence type="ECO:0000313" key="1">
    <source>
        <dbReference type="EMBL" id="REG19074.1"/>
    </source>
</evidence>
<dbReference type="EMBL" id="QUMU01000023">
    <property type="protein sequence ID" value="REG19074.1"/>
    <property type="molecule type" value="Genomic_DNA"/>
</dbReference>
<accession>A0ABX9JKZ9</accession>
<evidence type="ECO:0000313" key="2">
    <source>
        <dbReference type="Proteomes" id="UP000256345"/>
    </source>
</evidence>
<keyword evidence="2" id="KW-1185">Reference proteome</keyword>
<name>A0ABX9JKZ9_9BACT</name>